<proteinExistence type="predicted"/>
<comment type="caution">
    <text evidence="8">The sequence shown here is derived from an EMBL/GenBank/DDBJ whole genome shotgun (WGS) entry which is preliminary data.</text>
</comment>
<keyword evidence="3 6" id="KW-1133">Transmembrane helix</keyword>
<feature type="transmembrane region" description="Helical" evidence="6">
    <location>
        <begin position="433"/>
        <end position="452"/>
    </location>
</feature>
<feature type="transmembrane region" description="Helical" evidence="6">
    <location>
        <begin position="392"/>
        <end position="413"/>
    </location>
</feature>
<evidence type="ECO:0000256" key="5">
    <source>
        <dbReference type="SAM" id="MobiDB-lite"/>
    </source>
</evidence>
<dbReference type="AlphaFoldDB" id="A0A432MKN6"/>
<protein>
    <submittedName>
        <fullName evidence="8">MFS transporter</fullName>
    </submittedName>
</protein>
<keyword evidence="9" id="KW-1185">Reference proteome</keyword>
<dbReference type="InterPro" id="IPR036259">
    <property type="entry name" value="MFS_trans_sf"/>
</dbReference>
<organism evidence="8 9">
    <name type="scientific">Tautonia sociabilis</name>
    <dbReference type="NCBI Taxonomy" id="2080755"/>
    <lineage>
        <taxon>Bacteria</taxon>
        <taxon>Pseudomonadati</taxon>
        <taxon>Planctomycetota</taxon>
        <taxon>Planctomycetia</taxon>
        <taxon>Isosphaerales</taxon>
        <taxon>Isosphaeraceae</taxon>
        <taxon>Tautonia</taxon>
    </lineage>
</organism>
<name>A0A432MKN6_9BACT</name>
<feature type="transmembrane region" description="Helical" evidence="6">
    <location>
        <begin position="333"/>
        <end position="353"/>
    </location>
</feature>
<evidence type="ECO:0000256" key="6">
    <source>
        <dbReference type="SAM" id="Phobius"/>
    </source>
</evidence>
<dbReference type="OrthoDB" id="9787026at2"/>
<dbReference type="GO" id="GO:0005886">
    <property type="term" value="C:plasma membrane"/>
    <property type="evidence" value="ECO:0007669"/>
    <property type="project" value="TreeGrafter"/>
</dbReference>
<dbReference type="PANTHER" id="PTHR23508:SF10">
    <property type="entry name" value="CARBOXYLIC ACID TRANSPORTER PROTEIN HOMOLOG"/>
    <property type="match status" value="1"/>
</dbReference>
<evidence type="ECO:0000313" key="8">
    <source>
        <dbReference type="EMBL" id="RUL87830.1"/>
    </source>
</evidence>
<evidence type="ECO:0000256" key="1">
    <source>
        <dbReference type="ARBA" id="ARBA00004141"/>
    </source>
</evidence>
<feature type="transmembrane region" description="Helical" evidence="6">
    <location>
        <begin position="60"/>
        <end position="79"/>
    </location>
</feature>
<evidence type="ECO:0000256" key="4">
    <source>
        <dbReference type="ARBA" id="ARBA00023136"/>
    </source>
</evidence>
<evidence type="ECO:0000256" key="2">
    <source>
        <dbReference type="ARBA" id="ARBA00022692"/>
    </source>
</evidence>
<dbReference type="SUPFAM" id="SSF103473">
    <property type="entry name" value="MFS general substrate transporter"/>
    <property type="match status" value="2"/>
</dbReference>
<reference evidence="8 9" key="1">
    <citation type="submission" date="2018-12" db="EMBL/GenBank/DDBJ databases">
        <authorList>
            <person name="Toschakov S.V."/>
        </authorList>
    </citation>
    <scope>NUCLEOTIDE SEQUENCE [LARGE SCALE GENOMIC DNA]</scope>
    <source>
        <strain evidence="8 9">GM2012</strain>
    </source>
</reference>
<reference evidence="8 9" key="2">
    <citation type="submission" date="2019-01" db="EMBL/GenBank/DDBJ databases">
        <title>Tautonia sociabilis, a novel thermotolerant planctomycete of Isosphaeraceae family, isolated from a 4000 m deep subterranean habitat.</title>
        <authorList>
            <person name="Kovaleva O.L."/>
            <person name="Elcheninov A.G."/>
            <person name="Van Heerden E."/>
            <person name="Toshchakov S.V."/>
            <person name="Novikov A."/>
            <person name="Bonch-Osmolovskaya E.A."/>
            <person name="Kublanov I.V."/>
        </authorList>
    </citation>
    <scope>NUCLEOTIDE SEQUENCE [LARGE SCALE GENOMIC DNA]</scope>
    <source>
        <strain evidence="8 9">GM2012</strain>
    </source>
</reference>
<dbReference type="InterPro" id="IPR005828">
    <property type="entry name" value="MFS_sugar_transport-like"/>
</dbReference>
<dbReference type="EMBL" id="RYZH01000017">
    <property type="protein sequence ID" value="RUL87830.1"/>
    <property type="molecule type" value="Genomic_DNA"/>
</dbReference>
<feature type="transmembrane region" description="Helical" evidence="6">
    <location>
        <begin position="119"/>
        <end position="144"/>
    </location>
</feature>
<feature type="transmembrane region" description="Helical" evidence="6">
    <location>
        <begin position="28"/>
        <end position="48"/>
    </location>
</feature>
<dbReference type="PROSITE" id="PS00217">
    <property type="entry name" value="SUGAR_TRANSPORT_2"/>
    <property type="match status" value="1"/>
</dbReference>
<feature type="transmembrane region" description="Helical" evidence="6">
    <location>
        <begin position="464"/>
        <end position="485"/>
    </location>
</feature>
<gene>
    <name evidence="8" type="ORF">TsocGM_10585</name>
</gene>
<evidence type="ECO:0000256" key="3">
    <source>
        <dbReference type="ARBA" id="ARBA00022989"/>
    </source>
</evidence>
<feature type="transmembrane region" description="Helical" evidence="6">
    <location>
        <begin position="365"/>
        <end position="386"/>
    </location>
</feature>
<feature type="region of interest" description="Disordered" evidence="5">
    <location>
        <begin position="181"/>
        <end position="203"/>
    </location>
</feature>
<accession>A0A432MKN6</accession>
<comment type="subcellular location">
    <subcellularLocation>
        <location evidence="1">Membrane</location>
        <topology evidence="1">Multi-pass membrane protein</topology>
    </subcellularLocation>
</comment>
<feature type="domain" description="Major facilitator superfamily (MFS) profile" evidence="7">
    <location>
        <begin position="1"/>
        <end position="489"/>
    </location>
</feature>
<feature type="transmembrane region" description="Helical" evidence="6">
    <location>
        <begin position="150"/>
        <end position="168"/>
    </location>
</feature>
<dbReference type="PROSITE" id="PS50850">
    <property type="entry name" value="MFS"/>
    <property type="match status" value="1"/>
</dbReference>
<dbReference type="GO" id="GO:0046943">
    <property type="term" value="F:carboxylic acid transmembrane transporter activity"/>
    <property type="evidence" value="ECO:0007669"/>
    <property type="project" value="TreeGrafter"/>
</dbReference>
<dbReference type="InterPro" id="IPR020846">
    <property type="entry name" value="MFS_dom"/>
</dbReference>
<dbReference type="InterPro" id="IPR005829">
    <property type="entry name" value="Sugar_transporter_CS"/>
</dbReference>
<evidence type="ECO:0000313" key="9">
    <source>
        <dbReference type="Proteomes" id="UP000280296"/>
    </source>
</evidence>
<evidence type="ECO:0000259" key="7">
    <source>
        <dbReference type="PROSITE" id="PS50850"/>
    </source>
</evidence>
<keyword evidence="4 6" id="KW-0472">Membrane</keyword>
<dbReference type="Gene3D" id="1.20.1250.20">
    <property type="entry name" value="MFS general substrate transporter like domains"/>
    <property type="match status" value="2"/>
</dbReference>
<dbReference type="Pfam" id="PF00083">
    <property type="entry name" value="Sugar_tr"/>
    <property type="match status" value="1"/>
</dbReference>
<dbReference type="Proteomes" id="UP000280296">
    <property type="component" value="Unassembled WGS sequence"/>
</dbReference>
<feature type="transmembrane region" description="Helical" evidence="6">
    <location>
        <begin position="85"/>
        <end position="107"/>
    </location>
</feature>
<feature type="transmembrane region" description="Helical" evidence="6">
    <location>
        <begin position="225"/>
        <end position="246"/>
    </location>
</feature>
<sequence length="495" mass="53261">MDQQLFNLARKPAMEELLGTGDPAKVNAVGTIATSIFIVGWAVGGLFFGILGDKIGRAKTMLLTILVYSLFTGLSAFSIGVWDFAFYRFLTGLGVGGEFAVGVALVAEVMPDHARARALGWLQALSAVGNMTAAMIAIGLGSIADTGISRWRIMFLIGTLPALLAIVIRMRLKEPERWQATAGLAPGDGDGGEPASADSSGAPVAQKLGSLSELFGDRRWRRNTIVGMLLAFSGVVGLWGIGFFSFDLIRDVFSETAVAMAAEQGLTEAPTAEFHRRLADGTVRMVSDKAEIPAEPEQGVEYVVASSEELALNSFLRRHPDVKPFVDAKLTQWTGYVSLVQNAGAFFGIYAFALVTVRIGRKPTFFLTFLLAMAATAFTFLFLGRIAGFWDVYWMIPIMGFCQIALFGGYAIYFPELFPTRLRSTGTSFCYNVGRLVAAAGPLALGMLVLLYDGYTAIDPSLPLRYAGVTMCAAFVIGLLALPFAPETKDQPLPE</sequence>
<keyword evidence="2 6" id="KW-0812">Transmembrane</keyword>
<dbReference type="PANTHER" id="PTHR23508">
    <property type="entry name" value="CARBOXYLIC ACID TRANSPORTER PROTEIN HOMOLOG"/>
    <property type="match status" value="1"/>
</dbReference>